<dbReference type="InterPro" id="IPR036264">
    <property type="entry name" value="Bact_exopeptidase_dim_dom"/>
</dbReference>
<evidence type="ECO:0000256" key="2">
    <source>
        <dbReference type="PIRSR" id="PIRSR005962-1"/>
    </source>
</evidence>
<accession>A0A2A2GH00</accession>
<dbReference type="InterPro" id="IPR002933">
    <property type="entry name" value="Peptidase_M20"/>
</dbReference>
<dbReference type="Pfam" id="PF07687">
    <property type="entry name" value="M20_dimer"/>
    <property type="match status" value="1"/>
</dbReference>
<dbReference type="SUPFAM" id="SSF53187">
    <property type="entry name" value="Zn-dependent exopeptidases"/>
    <property type="match status" value="1"/>
</dbReference>
<dbReference type="GO" id="GO:0046872">
    <property type="term" value="F:metal ion binding"/>
    <property type="evidence" value="ECO:0007669"/>
    <property type="project" value="UniProtKB-KW"/>
</dbReference>
<feature type="binding site" evidence="2">
    <location>
        <position position="102"/>
    </location>
    <ligand>
        <name>Mn(2+)</name>
        <dbReference type="ChEBI" id="CHEBI:29035"/>
        <label>2</label>
    </ligand>
</feature>
<dbReference type="PANTHER" id="PTHR11014:SF169">
    <property type="entry name" value="CLAN MH, FAMILY M20, PEPTIDASE T-LIKE METALLOPEPTIDASE"/>
    <property type="match status" value="1"/>
</dbReference>
<dbReference type="SUPFAM" id="SSF55031">
    <property type="entry name" value="Bacterial exopeptidase dimerisation domain"/>
    <property type="match status" value="1"/>
</dbReference>
<dbReference type="NCBIfam" id="TIGR01891">
    <property type="entry name" value="amidohydrolases"/>
    <property type="match status" value="1"/>
</dbReference>
<dbReference type="PANTHER" id="PTHR11014">
    <property type="entry name" value="PEPTIDASE M20 FAMILY MEMBER"/>
    <property type="match status" value="1"/>
</dbReference>
<keyword evidence="2" id="KW-0479">Metal-binding</keyword>
<name>A0A2A2GH00_9RHOB</name>
<evidence type="ECO:0000313" key="5">
    <source>
        <dbReference type="Proteomes" id="UP000218023"/>
    </source>
</evidence>
<evidence type="ECO:0000313" key="4">
    <source>
        <dbReference type="EMBL" id="PAU96207.1"/>
    </source>
</evidence>
<keyword evidence="1" id="KW-0378">Hydrolase</keyword>
<protein>
    <submittedName>
        <fullName evidence="4">Peptidase M20</fullName>
    </submittedName>
</protein>
<feature type="binding site" evidence="2">
    <location>
        <position position="104"/>
    </location>
    <ligand>
        <name>Mn(2+)</name>
        <dbReference type="ChEBI" id="CHEBI:29035"/>
        <label>2</label>
    </ligand>
</feature>
<dbReference type="OrthoDB" id="9777385at2"/>
<dbReference type="GO" id="GO:0016787">
    <property type="term" value="F:hydrolase activity"/>
    <property type="evidence" value="ECO:0007669"/>
    <property type="project" value="UniProtKB-KW"/>
</dbReference>
<feature type="binding site" evidence="2">
    <location>
        <position position="137"/>
    </location>
    <ligand>
        <name>Mn(2+)</name>
        <dbReference type="ChEBI" id="CHEBI:29035"/>
        <label>2</label>
    </ligand>
</feature>
<keyword evidence="2" id="KW-0464">Manganese</keyword>
<feature type="binding site" evidence="2">
    <location>
        <position position="358"/>
    </location>
    <ligand>
        <name>Mn(2+)</name>
        <dbReference type="ChEBI" id="CHEBI:29035"/>
        <label>2</label>
    </ligand>
</feature>
<dbReference type="Gene3D" id="3.40.630.10">
    <property type="entry name" value="Zn peptidases"/>
    <property type="match status" value="1"/>
</dbReference>
<dbReference type="AlphaFoldDB" id="A0A2A2GH00"/>
<feature type="domain" description="Peptidase M20 dimerisation" evidence="3">
    <location>
        <begin position="184"/>
        <end position="280"/>
    </location>
</feature>
<evidence type="ECO:0000259" key="3">
    <source>
        <dbReference type="Pfam" id="PF07687"/>
    </source>
</evidence>
<evidence type="ECO:0000256" key="1">
    <source>
        <dbReference type="ARBA" id="ARBA00022801"/>
    </source>
</evidence>
<feature type="binding site" evidence="2">
    <location>
        <position position="163"/>
    </location>
    <ligand>
        <name>Mn(2+)</name>
        <dbReference type="ChEBI" id="CHEBI:29035"/>
        <label>2</label>
    </ligand>
</feature>
<dbReference type="RefSeq" id="WP_095641135.1">
    <property type="nucleotide sequence ID" value="NZ_NSJZ01000018.1"/>
</dbReference>
<proteinExistence type="predicted"/>
<dbReference type="Pfam" id="PF01546">
    <property type="entry name" value="Peptidase_M20"/>
    <property type="match status" value="1"/>
</dbReference>
<reference evidence="4 5" key="1">
    <citation type="submission" date="2017-09" db="EMBL/GenBank/DDBJ databases">
        <title>Paracoccus alkalisoli sp. nov., isolated from saline alkaline soil.</title>
        <authorList>
            <person name="Dong X."/>
            <person name="Zhang G."/>
        </authorList>
    </citation>
    <scope>NUCLEOTIDE SEQUENCE [LARGE SCALE GENOMIC DNA]</scope>
    <source>
        <strain evidence="4 5">WN007</strain>
    </source>
</reference>
<dbReference type="EMBL" id="NSJZ01000018">
    <property type="protein sequence ID" value="PAU96207.1"/>
    <property type="molecule type" value="Genomic_DNA"/>
</dbReference>
<dbReference type="Gene3D" id="3.30.70.360">
    <property type="match status" value="1"/>
</dbReference>
<gene>
    <name evidence="4" type="ORF">CK240_14955</name>
</gene>
<dbReference type="InterPro" id="IPR011650">
    <property type="entry name" value="Peptidase_M20_dimer"/>
</dbReference>
<organism evidence="4 5">
    <name type="scientific">Paracoccus salipaludis</name>
    <dbReference type="NCBI Taxonomy" id="2032623"/>
    <lineage>
        <taxon>Bacteria</taxon>
        <taxon>Pseudomonadati</taxon>
        <taxon>Pseudomonadota</taxon>
        <taxon>Alphaproteobacteria</taxon>
        <taxon>Rhodobacterales</taxon>
        <taxon>Paracoccaceae</taxon>
        <taxon>Paracoccus</taxon>
    </lineage>
</organism>
<keyword evidence="5" id="KW-1185">Reference proteome</keyword>
<sequence length="385" mass="40981">MEGTFLTNREIADLTGFRHLLHQTPEVSGQERETAARVAAKLREIGADRVVTDLGGHGVAGIFDGAAPGPTVMLRAELDALPIEETGDVPHASTIPERGHMCGHDGHAASLLGCAYAFARQRPARGRVVLMFQPAEEDGSGAAAVIADPRFAELRPDMAFSWHNMPGIPLGEARLREGPMFCASVGVRVQLDGRTAHASQPETGNSPAQPLAALIGRIAALGPGGSMDEDFALVTVTHARLGEPSYGIAPGRAELQATLRALMPERMARLRAEAEALARGIARDAGLKVTLDWHDDFACTANDAEPTAIMRRVLDARQVRREEMPEPYRGSEDFGRFGETAQTAMILLGAGTGVSALHNPDYDFPDDLIPIGAEILTGAAREILG</sequence>
<dbReference type="PIRSF" id="PIRSF005962">
    <property type="entry name" value="Pept_M20D_amidohydro"/>
    <property type="match status" value="1"/>
</dbReference>
<dbReference type="InterPro" id="IPR017439">
    <property type="entry name" value="Amidohydrolase"/>
</dbReference>
<comment type="cofactor">
    <cofactor evidence="2">
        <name>Mn(2+)</name>
        <dbReference type="ChEBI" id="CHEBI:29035"/>
    </cofactor>
    <text evidence="2">The Mn(2+) ion enhances activity.</text>
</comment>
<comment type="caution">
    <text evidence="4">The sequence shown here is derived from an EMBL/GenBank/DDBJ whole genome shotgun (WGS) entry which is preliminary data.</text>
</comment>
<dbReference type="Proteomes" id="UP000218023">
    <property type="component" value="Unassembled WGS sequence"/>
</dbReference>